<keyword evidence="3" id="KW-1003">Cell membrane</keyword>
<keyword evidence="6 8" id="KW-0472">Membrane</keyword>
<dbReference type="Pfam" id="PF02472">
    <property type="entry name" value="ExbD"/>
    <property type="match status" value="1"/>
</dbReference>
<evidence type="ECO:0000256" key="1">
    <source>
        <dbReference type="ARBA" id="ARBA00004162"/>
    </source>
</evidence>
<reference evidence="9 10" key="1">
    <citation type="submission" date="2021-12" db="EMBL/GenBank/DDBJ databases">
        <title>Discovery of the Pendulisporaceae a myxobacterial family with distinct sporulation behavior and unique specialized metabolism.</title>
        <authorList>
            <person name="Garcia R."/>
            <person name="Popoff A."/>
            <person name="Bader C.D."/>
            <person name="Loehr J."/>
            <person name="Walesch S."/>
            <person name="Walt C."/>
            <person name="Boldt J."/>
            <person name="Bunk B."/>
            <person name="Haeckl F.J.F.P.J."/>
            <person name="Gunesch A.P."/>
            <person name="Birkelbach J."/>
            <person name="Nuebel U."/>
            <person name="Pietschmann T."/>
            <person name="Bach T."/>
            <person name="Mueller R."/>
        </authorList>
    </citation>
    <scope>NUCLEOTIDE SEQUENCE [LARGE SCALE GENOMIC DNA]</scope>
    <source>
        <strain evidence="9 10">MSr12523</strain>
    </source>
</reference>
<evidence type="ECO:0000256" key="5">
    <source>
        <dbReference type="ARBA" id="ARBA00022989"/>
    </source>
</evidence>
<evidence type="ECO:0000256" key="7">
    <source>
        <dbReference type="RuleBase" id="RU003879"/>
    </source>
</evidence>
<keyword evidence="7" id="KW-0653">Protein transport</keyword>
<keyword evidence="5 8" id="KW-1133">Transmembrane helix</keyword>
<evidence type="ECO:0000313" key="9">
    <source>
        <dbReference type="EMBL" id="WXA97100.1"/>
    </source>
</evidence>
<keyword evidence="7" id="KW-0813">Transport</keyword>
<evidence type="ECO:0000256" key="2">
    <source>
        <dbReference type="ARBA" id="ARBA00005811"/>
    </source>
</evidence>
<evidence type="ECO:0000313" key="10">
    <source>
        <dbReference type="Proteomes" id="UP001379533"/>
    </source>
</evidence>
<protein>
    <submittedName>
        <fullName evidence="9">Biopolymer transporter ExbD</fullName>
    </submittedName>
</protein>
<evidence type="ECO:0000256" key="3">
    <source>
        <dbReference type="ARBA" id="ARBA00022475"/>
    </source>
</evidence>
<comment type="similarity">
    <text evidence="2 7">Belongs to the ExbD/TolR family.</text>
</comment>
<accession>A0ABZ2KJ59</accession>
<organism evidence="9 10">
    <name type="scientific">Pendulispora brunnea</name>
    <dbReference type="NCBI Taxonomy" id="2905690"/>
    <lineage>
        <taxon>Bacteria</taxon>
        <taxon>Pseudomonadati</taxon>
        <taxon>Myxococcota</taxon>
        <taxon>Myxococcia</taxon>
        <taxon>Myxococcales</taxon>
        <taxon>Sorangiineae</taxon>
        <taxon>Pendulisporaceae</taxon>
        <taxon>Pendulispora</taxon>
    </lineage>
</organism>
<gene>
    <name evidence="9" type="ORF">LZC95_09660</name>
</gene>
<evidence type="ECO:0000256" key="8">
    <source>
        <dbReference type="SAM" id="Phobius"/>
    </source>
</evidence>
<sequence length="192" mass="21305">MAGVSVEGGGGGRRALDSEINMIPMIDLLMVTISFLLITAVWSHMARLNADAQVPGPPRPDEEITKVEPEKQLHIEMRDQDKSKFTLIWKQGATVVNTIEVPRKDQVTQDGTTKVVRYPELAAKITDEWKNVGSHRDATDRKLDQAVLHTDNNIPYSQIIGVIDAVYQTHRPMSLGSKTEPVSAFNVTFSVN</sequence>
<dbReference type="EMBL" id="CP089982">
    <property type="protein sequence ID" value="WXA97100.1"/>
    <property type="molecule type" value="Genomic_DNA"/>
</dbReference>
<evidence type="ECO:0000256" key="6">
    <source>
        <dbReference type="ARBA" id="ARBA00023136"/>
    </source>
</evidence>
<dbReference type="RefSeq" id="WP_394847716.1">
    <property type="nucleotide sequence ID" value="NZ_CP089982.1"/>
</dbReference>
<dbReference type="Proteomes" id="UP001379533">
    <property type="component" value="Chromosome"/>
</dbReference>
<proteinExistence type="inferred from homology"/>
<evidence type="ECO:0000256" key="4">
    <source>
        <dbReference type="ARBA" id="ARBA00022692"/>
    </source>
</evidence>
<comment type="subcellular location">
    <subcellularLocation>
        <location evidence="1">Cell membrane</location>
        <topology evidence="1">Single-pass membrane protein</topology>
    </subcellularLocation>
    <subcellularLocation>
        <location evidence="7">Cell membrane</location>
        <topology evidence="7">Single-pass type II membrane protein</topology>
    </subcellularLocation>
</comment>
<keyword evidence="4 7" id="KW-0812">Transmembrane</keyword>
<feature type="transmembrane region" description="Helical" evidence="8">
    <location>
        <begin position="20"/>
        <end position="42"/>
    </location>
</feature>
<keyword evidence="10" id="KW-1185">Reference proteome</keyword>
<dbReference type="InterPro" id="IPR003400">
    <property type="entry name" value="ExbD"/>
</dbReference>
<name>A0ABZ2KJ59_9BACT</name>